<dbReference type="InterPro" id="IPR006439">
    <property type="entry name" value="HAD-SF_hydro_IA"/>
</dbReference>
<evidence type="ECO:0000256" key="2">
    <source>
        <dbReference type="ARBA" id="ARBA00022801"/>
    </source>
</evidence>
<accession>A0A2S8SPG7</accession>
<dbReference type="InterPro" id="IPR023214">
    <property type="entry name" value="HAD_sf"/>
</dbReference>
<dbReference type="InterPro" id="IPR051400">
    <property type="entry name" value="HAD-like_hydrolase"/>
</dbReference>
<evidence type="ECO:0000313" key="4">
    <source>
        <dbReference type="EMBL" id="PQV62693.1"/>
    </source>
</evidence>
<dbReference type="GO" id="GO:0044281">
    <property type="term" value="P:small molecule metabolic process"/>
    <property type="evidence" value="ECO:0007669"/>
    <property type="project" value="UniProtKB-ARBA"/>
</dbReference>
<dbReference type="Gene3D" id="1.20.120.1600">
    <property type="match status" value="1"/>
</dbReference>
<dbReference type="Proteomes" id="UP000237684">
    <property type="component" value="Unassembled WGS sequence"/>
</dbReference>
<keyword evidence="2 4" id="KW-0378">Hydrolase</keyword>
<dbReference type="SFLD" id="SFLDS00003">
    <property type="entry name" value="Haloacid_Dehalogenase"/>
    <property type="match status" value="1"/>
</dbReference>
<sequence>MATGGISRFRRRILFMIFFDLDDTLLDHRGAQDRAVLAWRRRLGPALVPHSEKELPAVWHAATVRHWAAYARGEISFAGQRRRRIRDVLRAPQLSDAQADEFFALYLPLYEANWEIFPDVWPCLERLNAQKLGILTHGDTAQQLRKLDKFALTPRFEVVVVLDEGGPRKPSRAAFETAAQKAGVSAPDCLYIGDQIEIDVLSARAAGWRGVWLDRSDVMVAPDGIERITSLLDVSFLLG</sequence>
<dbReference type="FunCoup" id="A0A2S8SPG7">
    <property type="interactions" value="42"/>
</dbReference>
<gene>
    <name evidence="4" type="ORF">B1R32_1249</name>
</gene>
<organism evidence="4 5">
    <name type="scientific">Abditibacterium utsteinense</name>
    <dbReference type="NCBI Taxonomy" id="1960156"/>
    <lineage>
        <taxon>Bacteria</taxon>
        <taxon>Pseudomonadati</taxon>
        <taxon>Abditibacteriota</taxon>
        <taxon>Abditibacteriia</taxon>
        <taxon>Abditibacteriales</taxon>
        <taxon>Abditibacteriaceae</taxon>
        <taxon>Abditibacterium</taxon>
    </lineage>
</organism>
<evidence type="ECO:0000256" key="1">
    <source>
        <dbReference type="ARBA" id="ARBA00001946"/>
    </source>
</evidence>
<dbReference type="Pfam" id="PF00702">
    <property type="entry name" value="Hydrolase"/>
    <property type="match status" value="1"/>
</dbReference>
<dbReference type="InterPro" id="IPR036412">
    <property type="entry name" value="HAD-like_sf"/>
</dbReference>
<dbReference type="PANTHER" id="PTHR46470">
    <property type="entry name" value="N-ACYLNEURAMINATE-9-PHOSPHATASE"/>
    <property type="match status" value="1"/>
</dbReference>
<evidence type="ECO:0000313" key="5">
    <source>
        <dbReference type="Proteomes" id="UP000237684"/>
    </source>
</evidence>
<dbReference type="NCBIfam" id="TIGR01549">
    <property type="entry name" value="HAD-SF-IA-v1"/>
    <property type="match status" value="1"/>
</dbReference>
<reference evidence="4 5" key="1">
    <citation type="journal article" date="2018" name="Syst. Appl. Microbiol.">
        <title>Abditibacterium utsteinense sp. nov., the first cultivated member of candidate phylum FBP, isolated from ice-free Antarctic soil samples.</title>
        <authorList>
            <person name="Tahon G."/>
            <person name="Tytgat B."/>
            <person name="Lebbe L."/>
            <person name="Carlier A."/>
            <person name="Willems A."/>
        </authorList>
    </citation>
    <scope>NUCLEOTIDE SEQUENCE [LARGE SCALE GENOMIC DNA]</scope>
    <source>
        <strain evidence="4 5">LMG 29911</strain>
    </source>
</reference>
<dbReference type="AlphaFoldDB" id="A0A2S8SPG7"/>
<comment type="caution">
    <text evidence="4">The sequence shown here is derived from an EMBL/GenBank/DDBJ whole genome shotgun (WGS) entry which is preliminary data.</text>
</comment>
<name>A0A2S8SPG7_9BACT</name>
<dbReference type="InParanoid" id="A0A2S8SPG7"/>
<evidence type="ECO:0000256" key="3">
    <source>
        <dbReference type="ARBA" id="ARBA00022842"/>
    </source>
</evidence>
<dbReference type="Gene3D" id="3.40.50.1000">
    <property type="entry name" value="HAD superfamily/HAD-like"/>
    <property type="match status" value="1"/>
</dbReference>
<protein>
    <submittedName>
        <fullName evidence="4">Putative hydrolase of the HAD superfamily</fullName>
    </submittedName>
</protein>
<dbReference type="NCBIfam" id="TIGR01509">
    <property type="entry name" value="HAD-SF-IA-v3"/>
    <property type="match status" value="1"/>
</dbReference>
<keyword evidence="3" id="KW-0460">Magnesium</keyword>
<comment type="cofactor">
    <cofactor evidence="1">
        <name>Mg(2+)</name>
        <dbReference type="ChEBI" id="CHEBI:18420"/>
    </cofactor>
</comment>
<dbReference type="SUPFAM" id="SSF56784">
    <property type="entry name" value="HAD-like"/>
    <property type="match status" value="1"/>
</dbReference>
<dbReference type="EMBL" id="NIGF01000024">
    <property type="protein sequence ID" value="PQV62693.1"/>
    <property type="molecule type" value="Genomic_DNA"/>
</dbReference>
<dbReference type="SFLD" id="SFLDG01129">
    <property type="entry name" value="C1.5:_HAD__Beta-PGM__Phosphata"/>
    <property type="match status" value="1"/>
</dbReference>
<dbReference type="GO" id="GO:0016787">
    <property type="term" value="F:hydrolase activity"/>
    <property type="evidence" value="ECO:0007669"/>
    <property type="project" value="UniProtKB-KW"/>
</dbReference>
<dbReference type="PANTHER" id="PTHR46470:SF4">
    <property type="entry name" value="5-AMINO-6-(5-PHOSPHO-D-RIBITYLAMINO)URACIL PHOSPHATASE YIGB"/>
    <property type="match status" value="1"/>
</dbReference>
<proteinExistence type="predicted"/>
<keyword evidence="5" id="KW-1185">Reference proteome</keyword>